<evidence type="ECO:0000313" key="1">
    <source>
        <dbReference type="EMBL" id="KAK2190367.1"/>
    </source>
</evidence>
<proteinExistence type="predicted"/>
<comment type="caution">
    <text evidence="1">The sequence shown here is derived from an EMBL/GenBank/DDBJ whole genome shotgun (WGS) entry which is preliminary data.</text>
</comment>
<dbReference type="PANTHER" id="PTHR47027">
    <property type="entry name" value="REVERSE TRANSCRIPTASE DOMAIN-CONTAINING PROTEIN"/>
    <property type="match status" value="1"/>
</dbReference>
<evidence type="ECO:0008006" key="3">
    <source>
        <dbReference type="Google" id="ProtNLM"/>
    </source>
</evidence>
<evidence type="ECO:0000313" key="2">
    <source>
        <dbReference type="Proteomes" id="UP001209878"/>
    </source>
</evidence>
<name>A0AAD9P9B7_RIDPI</name>
<sequence length="219" mass="25679">MEVRRRLWMREGGYELCEQQEVRSETLGKSAGLPTRGIGVRIPVPASRWFGTDTTTVSNDTWAISFILYRLPLPTRTGQRGRRYSTRDNNQDKEIQRRITAGWTAFAKHRDIFKSNIGTCLKRQVYNSCVLLAMTYGAEIWAFTTKAKNTLTAAQTTMERSMLNITYRDRKTNIWVREKTKVTDVIEQVRRRKWTWAGHVSRIRDNRWTLRITTWKGKT</sequence>
<organism evidence="1 2">
    <name type="scientific">Ridgeia piscesae</name>
    <name type="common">Tubeworm</name>
    <dbReference type="NCBI Taxonomy" id="27915"/>
    <lineage>
        <taxon>Eukaryota</taxon>
        <taxon>Metazoa</taxon>
        <taxon>Spiralia</taxon>
        <taxon>Lophotrochozoa</taxon>
        <taxon>Annelida</taxon>
        <taxon>Polychaeta</taxon>
        <taxon>Sedentaria</taxon>
        <taxon>Canalipalpata</taxon>
        <taxon>Sabellida</taxon>
        <taxon>Siboglinidae</taxon>
        <taxon>Ridgeia</taxon>
    </lineage>
</organism>
<dbReference type="PANTHER" id="PTHR47027:SF20">
    <property type="entry name" value="REVERSE TRANSCRIPTASE-LIKE PROTEIN WITH RNA-DIRECTED DNA POLYMERASE DOMAIN"/>
    <property type="match status" value="1"/>
</dbReference>
<accession>A0AAD9P9B7</accession>
<protein>
    <recommendedName>
        <fullName evidence="3">Reverse transcriptase domain-containing protein</fullName>
    </recommendedName>
</protein>
<dbReference type="AlphaFoldDB" id="A0AAD9P9B7"/>
<reference evidence="1" key="1">
    <citation type="journal article" date="2023" name="Mol. Biol. Evol.">
        <title>Third-Generation Sequencing Reveals the Adaptive Role of the Epigenome in Three Deep-Sea Polychaetes.</title>
        <authorList>
            <person name="Perez M."/>
            <person name="Aroh O."/>
            <person name="Sun Y."/>
            <person name="Lan Y."/>
            <person name="Juniper S.K."/>
            <person name="Young C.R."/>
            <person name="Angers B."/>
            <person name="Qian P.Y."/>
        </authorList>
    </citation>
    <scope>NUCLEOTIDE SEQUENCE</scope>
    <source>
        <strain evidence="1">R07B-5</strain>
    </source>
</reference>
<dbReference type="Proteomes" id="UP001209878">
    <property type="component" value="Unassembled WGS sequence"/>
</dbReference>
<dbReference type="EMBL" id="JAODUO010000081">
    <property type="protein sequence ID" value="KAK2190367.1"/>
    <property type="molecule type" value="Genomic_DNA"/>
</dbReference>
<keyword evidence="2" id="KW-1185">Reference proteome</keyword>
<gene>
    <name evidence="1" type="ORF">NP493_82g00031</name>
</gene>